<dbReference type="PANTHER" id="PTHR10434:SF9">
    <property type="entry name" value="PHOSPHOLIPID_GLYCEROL ACYLTRANSFERASE DOMAIN-CONTAINING PROTEIN"/>
    <property type="match status" value="1"/>
</dbReference>
<dbReference type="EMBL" id="MJMI01000097">
    <property type="protein sequence ID" value="OLQ91054.1"/>
    <property type="molecule type" value="Genomic_DNA"/>
</dbReference>
<evidence type="ECO:0000313" key="5">
    <source>
        <dbReference type="EMBL" id="OLQ91054.1"/>
    </source>
</evidence>
<evidence type="ECO:0000313" key="6">
    <source>
        <dbReference type="Proteomes" id="UP000186206"/>
    </source>
</evidence>
<feature type="domain" description="Phospholipid/glycerol acyltransferase" evidence="4">
    <location>
        <begin position="29"/>
        <end position="145"/>
    </location>
</feature>
<evidence type="ECO:0000256" key="1">
    <source>
        <dbReference type="ARBA" id="ARBA00005189"/>
    </source>
</evidence>
<dbReference type="SUPFAM" id="SSF69593">
    <property type="entry name" value="Glycerol-3-phosphate (1)-acyltransferase"/>
    <property type="match status" value="1"/>
</dbReference>
<protein>
    <recommendedName>
        <fullName evidence="4">Phospholipid/glycerol acyltransferase domain-containing protein</fullName>
    </recommendedName>
</protein>
<dbReference type="Proteomes" id="UP000186206">
    <property type="component" value="Unassembled WGS sequence"/>
</dbReference>
<evidence type="ECO:0000256" key="3">
    <source>
        <dbReference type="ARBA" id="ARBA00023315"/>
    </source>
</evidence>
<sequence>MFKSIFKACFKLNKWKVVSYPPADIKRCVMIGAPHTSNWDFVYSMAAYSYMGINNPRFTIKKEWLRFPFNLILSPLGAIAIDRSAKKPGEKRPSMVDEMVSFIEESDEITVLVTPEATRSPVKRWKKGFYQVALKADVPILLGYLDYQKREAGIGKVIYPSGDLDKDLREIYDFYNQIHPKHPERFLKL</sequence>
<dbReference type="InterPro" id="IPR002123">
    <property type="entry name" value="Plipid/glycerol_acylTrfase"/>
</dbReference>
<organism evidence="5 6">
    <name type="scientific">Vibrio ponticus</name>
    <dbReference type="NCBI Taxonomy" id="265668"/>
    <lineage>
        <taxon>Bacteria</taxon>
        <taxon>Pseudomonadati</taxon>
        <taxon>Pseudomonadota</taxon>
        <taxon>Gammaproteobacteria</taxon>
        <taxon>Vibrionales</taxon>
        <taxon>Vibrionaceae</taxon>
        <taxon>Vibrio</taxon>
    </lineage>
</organism>
<proteinExistence type="predicted"/>
<keyword evidence="2" id="KW-0808">Transferase</keyword>
<name>A0ABX3FF80_9VIBR</name>
<dbReference type="RefSeq" id="WP_075649862.1">
    <property type="nucleotide sequence ID" value="NZ_AP019657.1"/>
</dbReference>
<comment type="caution">
    <text evidence="5">The sequence shown here is derived from an EMBL/GenBank/DDBJ whole genome shotgun (WGS) entry which is preliminary data.</text>
</comment>
<evidence type="ECO:0000259" key="4">
    <source>
        <dbReference type="SMART" id="SM00563"/>
    </source>
</evidence>
<dbReference type="Pfam" id="PF01553">
    <property type="entry name" value="Acyltransferase"/>
    <property type="match status" value="1"/>
</dbReference>
<accession>A0ABX3FF80</accession>
<dbReference type="PANTHER" id="PTHR10434">
    <property type="entry name" value="1-ACYL-SN-GLYCEROL-3-PHOSPHATE ACYLTRANSFERASE"/>
    <property type="match status" value="1"/>
</dbReference>
<reference evidence="5 6" key="1">
    <citation type="submission" date="2016-09" db="EMBL/GenBank/DDBJ databases">
        <title>Genomic Taxonomy of the Vibrionaceae.</title>
        <authorList>
            <person name="Gonzalez-Castillo A."/>
            <person name="Gomez-Gil B."/>
            <person name="Enciso-Ibarra K."/>
        </authorList>
    </citation>
    <scope>NUCLEOTIDE SEQUENCE [LARGE SCALE GENOMIC DNA]</scope>
    <source>
        <strain evidence="5 6">CAIM 1731</strain>
    </source>
</reference>
<gene>
    <name evidence="5" type="ORF">BIY21_13855</name>
</gene>
<dbReference type="SMART" id="SM00563">
    <property type="entry name" value="PlsC"/>
    <property type="match status" value="1"/>
</dbReference>
<keyword evidence="6" id="KW-1185">Reference proteome</keyword>
<evidence type="ECO:0000256" key="2">
    <source>
        <dbReference type="ARBA" id="ARBA00022679"/>
    </source>
</evidence>
<keyword evidence="3" id="KW-0012">Acyltransferase</keyword>
<comment type="pathway">
    <text evidence="1">Lipid metabolism.</text>
</comment>